<keyword evidence="16" id="KW-0670">Pyruvate</keyword>
<evidence type="ECO:0000313" key="16">
    <source>
        <dbReference type="EMBL" id="GEL17211.1"/>
    </source>
</evidence>
<dbReference type="RefSeq" id="WP_028928647.1">
    <property type="nucleotide sequence ID" value="NZ_AUII01000001.1"/>
</dbReference>
<evidence type="ECO:0000259" key="15">
    <source>
        <dbReference type="Pfam" id="PF01326"/>
    </source>
</evidence>
<comment type="cofactor">
    <cofactor evidence="1">
        <name>Mg(2+)</name>
        <dbReference type="ChEBI" id="CHEBI:18420"/>
    </cofactor>
</comment>
<proteinExistence type="inferred from homology"/>
<dbReference type="GO" id="GO:0046872">
    <property type="term" value="F:metal ion binding"/>
    <property type="evidence" value="ECO:0007669"/>
    <property type="project" value="UniProtKB-KW"/>
</dbReference>
<evidence type="ECO:0000256" key="5">
    <source>
        <dbReference type="ARBA" id="ARBA00011996"/>
    </source>
</evidence>
<evidence type="ECO:0000256" key="10">
    <source>
        <dbReference type="ARBA" id="ARBA00022777"/>
    </source>
</evidence>
<dbReference type="SUPFAM" id="SSF56059">
    <property type="entry name" value="Glutathione synthetase ATP-binding domain-like"/>
    <property type="match status" value="1"/>
</dbReference>
<evidence type="ECO:0000256" key="14">
    <source>
        <dbReference type="ARBA" id="ARBA00047700"/>
    </source>
</evidence>
<dbReference type="GO" id="GO:0005524">
    <property type="term" value="F:ATP binding"/>
    <property type="evidence" value="ECO:0007669"/>
    <property type="project" value="UniProtKB-KW"/>
</dbReference>
<keyword evidence="8" id="KW-0479">Metal-binding</keyword>
<evidence type="ECO:0000256" key="2">
    <source>
        <dbReference type="ARBA" id="ARBA00002988"/>
    </source>
</evidence>
<dbReference type="AlphaFoldDB" id="A0A511CXD2"/>
<dbReference type="InterPro" id="IPR006319">
    <property type="entry name" value="PEP_synth"/>
</dbReference>
<keyword evidence="7" id="KW-0808">Transferase</keyword>
<dbReference type="Gene3D" id="3.30.1490.20">
    <property type="entry name" value="ATP-grasp fold, A domain"/>
    <property type="match status" value="1"/>
</dbReference>
<dbReference type="InterPro" id="IPR002192">
    <property type="entry name" value="PPDK_AMP/ATP-bd"/>
</dbReference>
<protein>
    <recommendedName>
        <fullName evidence="6">Phosphoenolpyruvate synthase</fullName>
        <ecNumber evidence="5">2.7.9.2</ecNumber>
    </recommendedName>
    <alternativeName>
        <fullName evidence="13">Pyruvate, water dikinase</fullName>
    </alternativeName>
</protein>
<keyword evidence="17" id="KW-1185">Reference proteome</keyword>
<gene>
    <name evidence="16" type="ORF">PA7_10480</name>
</gene>
<evidence type="ECO:0000256" key="4">
    <source>
        <dbReference type="ARBA" id="ARBA00007837"/>
    </source>
</evidence>
<keyword evidence="11" id="KW-0067">ATP-binding</keyword>
<name>A0A511CXD2_9PSEU</name>
<dbReference type="GO" id="GO:0008986">
    <property type="term" value="F:pyruvate, water dikinase activity"/>
    <property type="evidence" value="ECO:0007669"/>
    <property type="project" value="UniProtKB-EC"/>
</dbReference>
<dbReference type="OrthoDB" id="9765468at2"/>
<comment type="caution">
    <text evidence="16">The sequence shown here is derived from an EMBL/GenBank/DDBJ whole genome shotgun (WGS) entry which is preliminary data.</text>
</comment>
<keyword evidence="10" id="KW-0418">Kinase</keyword>
<comment type="similarity">
    <text evidence="4">Belongs to the PEP-utilizing enzyme family.</text>
</comment>
<accession>A0A511CXD2</accession>
<dbReference type="Gene3D" id="3.30.470.20">
    <property type="entry name" value="ATP-grasp fold, B domain"/>
    <property type="match status" value="1"/>
</dbReference>
<sequence>MTATIIWFDEARCRDRALVGGKGAGLAEMSQAGLRVPPGFVVTTAAFRAALGPDLRRDIDEQLARFDPDQPTSELERFAAELRGRVVEATAGHRTRDAIDEAYEQLRRTVGTDLPVAVRSSSAAEDSADKSFAGEHDTYLWVDGAEALQDCVRSCWASLFTARTLSYRLRIGSAALDDAMAVVVQRMVPATAAGVFMTLNPSNGDPSKVVIESVWGLGEPLVSGQVTPDRFVVDKVSGEILRRDVAVKKSAAVRDPHAAHGVVAAAVPQGRREQPSLTDAEIGELVRLARLVEQRSGCPQDGEFALDEGAAPDNVFLLQTRPETVWSRRARSGVAGGRTALQSVLATLTAGAGVPGAAGGHPG</sequence>
<dbReference type="EMBL" id="BJVI01000007">
    <property type="protein sequence ID" value="GEL17211.1"/>
    <property type="molecule type" value="Genomic_DNA"/>
</dbReference>
<evidence type="ECO:0000256" key="7">
    <source>
        <dbReference type="ARBA" id="ARBA00022679"/>
    </source>
</evidence>
<evidence type="ECO:0000256" key="8">
    <source>
        <dbReference type="ARBA" id="ARBA00022723"/>
    </source>
</evidence>
<evidence type="ECO:0000256" key="9">
    <source>
        <dbReference type="ARBA" id="ARBA00022741"/>
    </source>
</evidence>
<organism evidence="16 17">
    <name type="scientific">Pseudonocardia asaccharolytica DSM 44247 = NBRC 16224</name>
    <dbReference type="NCBI Taxonomy" id="1123024"/>
    <lineage>
        <taxon>Bacteria</taxon>
        <taxon>Bacillati</taxon>
        <taxon>Actinomycetota</taxon>
        <taxon>Actinomycetes</taxon>
        <taxon>Pseudonocardiales</taxon>
        <taxon>Pseudonocardiaceae</taxon>
        <taxon>Pseudonocardia</taxon>
    </lineage>
</organism>
<evidence type="ECO:0000313" key="17">
    <source>
        <dbReference type="Proteomes" id="UP000321328"/>
    </source>
</evidence>
<evidence type="ECO:0000256" key="6">
    <source>
        <dbReference type="ARBA" id="ARBA00021623"/>
    </source>
</evidence>
<dbReference type="UniPathway" id="UPA00138"/>
<evidence type="ECO:0000256" key="13">
    <source>
        <dbReference type="ARBA" id="ARBA00033470"/>
    </source>
</evidence>
<dbReference type="GO" id="GO:0006094">
    <property type="term" value="P:gluconeogenesis"/>
    <property type="evidence" value="ECO:0007669"/>
    <property type="project" value="UniProtKB-UniPathway"/>
</dbReference>
<comment type="catalytic activity">
    <reaction evidence="14">
        <text>pyruvate + ATP + H2O = phosphoenolpyruvate + AMP + phosphate + 2 H(+)</text>
        <dbReference type="Rhea" id="RHEA:11364"/>
        <dbReference type="ChEBI" id="CHEBI:15361"/>
        <dbReference type="ChEBI" id="CHEBI:15377"/>
        <dbReference type="ChEBI" id="CHEBI:15378"/>
        <dbReference type="ChEBI" id="CHEBI:30616"/>
        <dbReference type="ChEBI" id="CHEBI:43474"/>
        <dbReference type="ChEBI" id="CHEBI:58702"/>
        <dbReference type="ChEBI" id="CHEBI:456215"/>
        <dbReference type="EC" id="2.7.9.2"/>
    </reaction>
</comment>
<dbReference type="PANTHER" id="PTHR43030:SF1">
    <property type="entry name" value="PHOSPHOENOLPYRUVATE SYNTHASE"/>
    <property type="match status" value="1"/>
</dbReference>
<dbReference type="Pfam" id="PF01326">
    <property type="entry name" value="PPDK_N"/>
    <property type="match status" value="1"/>
</dbReference>
<dbReference type="InterPro" id="IPR013815">
    <property type="entry name" value="ATP_grasp_subdomain_1"/>
</dbReference>
<evidence type="ECO:0000256" key="1">
    <source>
        <dbReference type="ARBA" id="ARBA00001946"/>
    </source>
</evidence>
<dbReference type="PANTHER" id="PTHR43030">
    <property type="entry name" value="PHOSPHOENOLPYRUVATE SYNTHASE"/>
    <property type="match status" value="1"/>
</dbReference>
<comment type="pathway">
    <text evidence="3">Carbohydrate biosynthesis; gluconeogenesis.</text>
</comment>
<dbReference type="Proteomes" id="UP000321328">
    <property type="component" value="Unassembled WGS sequence"/>
</dbReference>
<comment type="function">
    <text evidence="2">Catalyzes the phosphorylation of pyruvate to phosphoenolpyruvate.</text>
</comment>
<dbReference type="STRING" id="1123024.GCA_000423625_00409"/>
<feature type="domain" description="Pyruvate phosphate dikinase AMP/ATP-binding" evidence="15">
    <location>
        <begin position="17"/>
        <end position="331"/>
    </location>
</feature>
<keyword evidence="9" id="KW-0547">Nucleotide-binding</keyword>
<reference evidence="16 17" key="1">
    <citation type="submission" date="2019-07" db="EMBL/GenBank/DDBJ databases">
        <title>Whole genome shotgun sequence of Pseudonocardia asaccharolytica NBRC 16224.</title>
        <authorList>
            <person name="Hosoyama A."/>
            <person name="Uohara A."/>
            <person name="Ohji S."/>
            <person name="Ichikawa N."/>
        </authorList>
    </citation>
    <scope>NUCLEOTIDE SEQUENCE [LARGE SCALE GENOMIC DNA]</scope>
    <source>
        <strain evidence="16 17">NBRC 16224</strain>
    </source>
</reference>
<evidence type="ECO:0000256" key="12">
    <source>
        <dbReference type="ARBA" id="ARBA00022842"/>
    </source>
</evidence>
<keyword evidence="12" id="KW-0460">Magnesium</keyword>
<dbReference type="EC" id="2.7.9.2" evidence="5"/>
<evidence type="ECO:0000256" key="11">
    <source>
        <dbReference type="ARBA" id="ARBA00022840"/>
    </source>
</evidence>
<evidence type="ECO:0000256" key="3">
    <source>
        <dbReference type="ARBA" id="ARBA00004742"/>
    </source>
</evidence>